<dbReference type="AlphaFoldDB" id="A0A328ANC6"/>
<keyword evidence="4" id="KW-1185">Reference proteome</keyword>
<evidence type="ECO:0000313" key="3">
    <source>
        <dbReference type="EMBL" id="RAK56512.1"/>
    </source>
</evidence>
<dbReference type="Gene3D" id="3.10.450.50">
    <property type="match status" value="1"/>
</dbReference>
<dbReference type="RefSeq" id="WP_111512863.1">
    <property type="nucleotide sequence ID" value="NZ_QFYR01000001.1"/>
</dbReference>
<organism evidence="3 4">
    <name type="scientific">Phenylobacterium deserti</name>
    <dbReference type="NCBI Taxonomy" id="1914756"/>
    <lineage>
        <taxon>Bacteria</taxon>
        <taxon>Pseudomonadati</taxon>
        <taxon>Pseudomonadota</taxon>
        <taxon>Alphaproteobacteria</taxon>
        <taxon>Caulobacterales</taxon>
        <taxon>Caulobacteraceae</taxon>
        <taxon>Phenylobacterium</taxon>
    </lineage>
</organism>
<comment type="caution">
    <text evidence="3">The sequence shown here is derived from an EMBL/GenBank/DDBJ whole genome shotgun (WGS) entry which is preliminary data.</text>
</comment>
<sequence>MGATTRMLAAGAALLLILGLGPSANAPPQKDAERGVRRALIRLNQLLGSRDMALLDEFVDADDAMLIGTEAGEVARGRSAIETYLQNIFARPESFAFSWREVQVSVRGTTAWLFAEGTRVFRGETGDVKEPYRLTGVLELHNGRWAWRQFHGSQPVA</sequence>
<name>A0A328ANC6_9CAUL</name>
<evidence type="ECO:0000259" key="2">
    <source>
        <dbReference type="Pfam" id="PF13474"/>
    </source>
</evidence>
<accession>A0A328ANC6</accession>
<evidence type="ECO:0000256" key="1">
    <source>
        <dbReference type="SAM" id="SignalP"/>
    </source>
</evidence>
<keyword evidence="1" id="KW-0732">Signal</keyword>
<feature type="domain" description="SnoaL-like" evidence="2">
    <location>
        <begin position="38"/>
        <end position="156"/>
    </location>
</feature>
<dbReference type="InterPro" id="IPR032710">
    <property type="entry name" value="NTF2-like_dom_sf"/>
</dbReference>
<dbReference type="EMBL" id="QFYR01000001">
    <property type="protein sequence ID" value="RAK56512.1"/>
    <property type="molecule type" value="Genomic_DNA"/>
</dbReference>
<gene>
    <name evidence="3" type="ORF">DJ018_00565</name>
</gene>
<reference evidence="4" key="1">
    <citation type="submission" date="2018-05" db="EMBL/GenBank/DDBJ databases">
        <authorList>
            <person name="Li X."/>
        </authorList>
    </citation>
    <scope>NUCLEOTIDE SEQUENCE [LARGE SCALE GENOMIC DNA]</scope>
    <source>
        <strain evidence="4">YIM 73061</strain>
    </source>
</reference>
<evidence type="ECO:0000313" key="4">
    <source>
        <dbReference type="Proteomes" id="UP000249725"/>
    </source>
</evidence>
<protein>
    <recommendedName>
        <fullName evidence="2">SnoaL-like domain-containing protein</fullName>
    </recommendedName>
</protein>
<dbReference type="Proteomes" id="UP000249725">
    <property type="component" value="Unassembled WGS sequence"/>
</dbReference>
<proteinExistence type="predicted"/>
<feature type="signal peptide" evidence="1">
    <location>
        <begin position="1"/>
        <end position="26"/>
    </location>
</feature>
<dbReference type="SUPFAM" id="SSF54427">
    <property type="entry name" value="NTF2-like"/>
    <property type="match status" value="1"/>
</dbReference>
<dbReference type="Pfam" id="PF13474">
    <property type="entry name" value="SnoaL_3"/>
    <property type="match status" value="1"/>
</dbReference>
<dbReference type="InterPro" id="IPR037401">
    <property type="entry name" value="SnoaL-like"/>
</dbReference>
<dbReference type="OrthoDB" id="7210461at2"/>
<feature type="chain" id="PRO_5016352235" description="SnoaL-like domain-containing protein" evidence="1">
    <location>
        <begin position="27"/>
        <end position="157"/>
    </location>
</feature>